<feature type="signal peptide" evidence="10">
    <location>
        <begin position="1"/>
        <end position="28"/>
    </location>
</feature>
<keyword evidence="6" id="KW-1133">Transmembrane helix</keyword>
<evidence type="ECO:0000256" key="6">
    <source>
        <dbReference type="ARBA" id="ARBA00022989"/>
    </source>
</evidence>
<dbReference type="PROSITE" id="PS51450">
    <property type="entry name" value="LRR"/>
    <property type="match status" value="1"/>
</dbReference>
<dbReference type="InterPro" id="IPR001611">
    <property type="entry name" value="Leu-rich_rpt"/>
</dbReference>
<dbReference type="PANTHER" id="PTHR48063:SF101">
    <property type="entry name" value="LRR RECEPTOR-LIKE SERINE_THREONINE-PROTEIN KINASE FLS2"/>
    <property type="match status" value="1"/>
</dbReference>
<reference evidence="12 13" key="1">
    <citation type="journal article" date="2018" name="Sci. Data">
        <title>The draft genome sequence of cork oak.</title>
        <authorList>
            <person name="Ramos A.M."/>
            <person name="Usie A."/>
            <person name="Barbosa P."/>
            <person name="Barros P.M."/>
            <person name="Capote T."/>
            <person name="Chaves I."/>
            <person name="Simoes F."/>
            <person name="Abreu I."/>
            <person name="Carrasquinho I."/>
            <person name="Faro C."/>
            <person name="Guimaraes J.B."/>
            <person name="Mendonca D."/>
            <person name="Nobrega F."/>
            <person name="Rodrigues L."/>
            <person name="Saibo N.J.M."/>
            <person name="Varela M.C."/>
            <person name="Egas C."/>
            <person name="Matos J."/>
            <person name="Miguel C.M."/>
            <person name="Oliveira M.M."/>
            <person name="Ricardo C.P."/>
            <person name="Goncalves S."/>
        </authorList>
    </citation>
    <scope>NUCLEOTIDE SEQUENCE [LARGE SCALE GENOMIC DNA]</scope>
    <source>
        <strain evidence="13">cv. HL8</strain>
    </source>
</reference>
<keyword evidence="8" id="KW-0675">Receptor</keyword>
<dbReference type="InterPro" id="IPR046956">
    <property type="entry name" value="RLP23-like"/>
</dbReference>
<comment type="caution">
    <text evidence="12">The sequence shown here is derived from an EMBL/GenBank/DDBJ whole genome shotgun (WGS) entry which is preliminary data.</text>
</comment>
<gene>
    <name evidence="12" type="primary">EIX2_136</name>
    <name evidence="12" type="ORF">CFP56_016943</name>
</gene>
<comment type="subcellular location">
    <subcellularLocation>
        <location evidence="1">Membrane</location>
        <topology evidence="1">Single-pass type I membrane protein</topology>
    </subcellularLocation>
</comment>
<keyword evidence="9" id="KW-0325">Glycoprotein</keyword>
<feature type="chain" id="PRO_5043474690" evidence="10">
    <location>
        <begin position="29"/>
        <end position="266"/>
    </location>
</feature>
<dbReference type="SUPFAM" id="SSF52058">
    <property type="entry name" value="L domain-like"/>
    <property type="match status" value="1"/>
</dbReference>
<dbReference type="AlphaFoldDB" id="A0AAW0KP44"/>
<dbReference type="Pfam" id="PF08263">
    <property type="entry name" value="LRRNT_2"/>
    <property type="match status" value="1"/>
</dbReference>
<evidence type="ECO:0000256" key="4">
    <source>
        <dbReference type="ARBA" id="ARBA00022729"/>
    </source>
</evidence>
<keyword evidence="4 10" id="KW-0732">Signal</keyword>
<dbReference type="Gene3D" id="3.80.10.10">
    <property type="entry name" value="Ribonuclease Inhibitor"/>
    <property type="match status" value="2"/>
</dbReference>
<evidence type="ECO:0000256" key="10">
    <source>
        <dbReference type="SAM" id="SignalP"/>
    </source>
</evidence>
<feature type="domain" description="Leucine-rich repeat-containing N-terminal plant-type" evidence="11">
    <location>
        <begin position="44"/>
        <end position="84"/>
    </location>
</feature>
<dbReference type="EMBL" id="PKMF04000266">
    <property type="protein sequence ID" value="KAK7840239.1"/>
    <property type="molecule type" value="Genomic_DNA"/>
</dbReference>
<sequence>MTLIMGGRSLKLLYAIFTLLLHLEPALARVISGVGDGNMWCIERERQALLELKKGLIDDHNMLSSWGSEDAKKNCCSWEGVQCSYQTGHAVQLYLADDNLIGPISSQIGNLSHLQSLYIRSINLKISGLEWLSHIVSIEHLDLSFMNLSVTNDWQRVVSRLPKLSELRLRNCSLPFITPSSLSHINSSKSLTDLDLSFNPRITSLIFPWLFNSSTNLISLDLSSNQITGSVPDFAIFPSLRVLLLHNNKLSGTLDESIGSLHKLEH</sequence>
<evidence type="ECO:0000256" key="5">
    <source>
        <dbReference type="ARBA" id="ARBA00022737"/>
    </source>
</evidence>
<dbReference type="GO" id="GO:0016020">
    <property type="term" value="C:membrane"/>
    <property type="evidence" value="ECO:0007669"/>
    <property type="project" value="UniProtKB-SubCell"/>
</dbReference>
<dbReference type="InterPro" id="IPR025875">
    <property type="entry name" value="Leu-rich_rpt_4"/>
</dbReference>
<dbReference type="InterPro" id="IPR032675">
    <property type="entry name" value="LRR_dom_sf"/>
</dbReference>
<proteinExistence type="predicted"/>
<keyword evidence="13" id="KW-1185">Reference proteome</keyword>
<evidence type="ECO:0000313" key="13">
    <source>
        <dbReference type="Proteomes" id="UP000237347"/>
    </source>
</evidence>
<keyword evidence="7" id="KW-0472">Membrane</keyword>
<evidence type="ECO:0000256" key="8">
    <source>
        <dbReference type="ARBA" id="ARBA00023170"/>
    </source>
</evidence>
<keyword evidence="3" id="KW-0812">Transmembrane</keyword>
<dbReference type="InterPro" id="IPR013210">
    <property type="entry name" value="LRR_N_plant-typ"/>
</dbReference>
<dbReference type="PANTHER" id="PTHR48063">
    <property type="entry name" value="LRR RECEPTOR-LIKE KINASE"/>
    <property type="match status" value="1"/>
</dbReference>
<accession>A0AAW0KP44</accession>
<evidence type="ECO:0000256" key="1">
    <source>
        <dbReference type="ARBA" id="ARBA00004479"/>
    </source>
</evidence>
<name>A0AAW0KP44_QUESU</name>
<evidence type="ECO:0000259" key="11">
    <source>
        <dbReference type="Pfam" id="PF08263"/>
    </source>
</evidence>
<evidence type="ECO:0000256" key="2">
    <source>
        <dbReference type="ARBA" id="ARBA00022614"/>
    </source>
</evidence>
<evidence type="ECO:0000256" key="3">
    <source>
        <dbReference type="ARBA" id="ARBA00022692"/>
    </source>
</evidence>
<dbReference type="Pfam" id="PF12799">
    <property type="entry name" value="LRR_4"/>
    <property type="match status" value="1"/>
</dbReference>
<protein>
    <submittedName>
        <fullName evidence="12">Receptor-like protein eix2</fullName>
    </submittedName>
</protein>
<organism evidence="12 13">
    <name type="scientific">Quercus suber</name>
    <name type="common">Cork oak</name>
    <dbReference type="NCBI Taxonomy" id="58331"/>
    <lineage>
        <taxon>Eukaryota</taxon>
        <taxon>Viridiplantae</taxon>
        <taxon>Streptophyta</taxon>
        <taxon>Embryophyta</taxon>
        <taxon>Tracheophyta</taxon>
        <taxon>Spermatophyta</taxon>
        <taxon>Magnoliopsida</taxon>
        <taxon>eudicotyledons</taxon>
        <taxon>Gunneridae</taxon>
        <taxon>Pentapetalae</taxon>
        <taxon>rosids</taxon>
        <taxon>fabids</taxon>
        <taxon>Fagales</taxon>
        <taxon>Fagaceae</taxon>
        <taxon>Quercus</taxon>
    </lineage>
</organism>
<keyword evidence="5" id="KW-0677">Repeat</keyword>
<dbReference type="Proteomes" id="UP000237347">
    <property type="component" value="Unassembled WGS sequence"/>
</dbReference>
<evidence type="ECO:0000256" key="9">
    <source>
        <dbReference type="ARBA" id="ARBA00023180"/>
    </source>
</evidence>
<keyword evidence="2" id="KW-0433">Leucine-rich repeat</keyword>
<evidence type="ECO:0000256" key="7">
    <source>
        <dbReference type="ARBA" id="ARBA00023136"/>
    </source>
</evidence>
<evidence type="ECO:0000313" key="12">
    <source>
        <dbReference type="EMBL" id="KAK7840239.1"/>
    </source>
</evidence>